<dbReference type="Pfam" id="PF12697">
    <property type="entry name" value="Abhydrolase_6"/>
    <property type="match status" value="1"/>
</dbReference>
<feature type="domain" description="AB hydrolase-1" evidence="1">
    <location>
        <begin position="6"/>
        <end position="189"/>
    </location>
</feature>
<proteinExistence type="predicted"/>
<evidence type="ECO:0000313" key="3">
    <source>
        <dbReference type="Proteomes" id="UP001519325"/>
    </source>
</evidence>
<gene>
    <name evidence="2" type="ORF">BJ987_004439</name>
</gene>
<organism evidence="2 3">
    <name type="scientific">Nocardia goodfellowii</name>
    <dbReference type="NCBI Taxonomy" id="882446"/>
    <lineage>
        <taxon>Bacteria</taxon>
        <taxon>Bacillati</taxon>
        <taxon>Actinomycetota</taxon>
        <taxon>Actinomycetes</taxon>
        <taxon>Mycobacteriales</taxon>
        <taxon>Nocardiaceae</taxon>
        <taxon>Nocardia</taxon>
    </lineage>
</organism>
<dbReference type="PANTHER" id="PTHR43689:SF8">
    <property type="entry name" value="ALPHA_BETA-HYDROLASES SUPERFAMILY PROTEIN"/>
    <property type="match status" value="1"/>
</dbReference>
<accession>A0ABS4QIK3</accession>
<evidence type="ECO:0000313" key="2">
    <source>
        <dbReference type="EMBL" id="MBP2191538.1"/>
    </source>
</evidence>
<dbReference type="Gene3D" id="3.40.50.1820">
    <property type="entry name" value="alpha/beta hydrolase"/>
    <property type="match status" value="1"/>
</dbReference>
<dbReference type="EMBL" id="JAGGMR010000001">
    <property type="protein sequence ID" value="MBP2191538.1"/>
    <property type="molecule type" value="Genomic_DNA"/>
</dbReference>
<dbReference type="InterPro" id="IPR029058">
    <property type="entry name" value="AB_hydrolase_fold"/>
</dbReference>
<protein>
    <submittedName>
        <fullName evidence="2">Pimeloyl-ACP methyl ester carboxylesterase</fullName>
    </submittedName>
</protein>
<comment type="caution">
    <text evidence="2">The sequence shown here is derived from an EMBL/GenBank/DDBJ whole genome shotgun (WGS) entry which is preliminary data.</text>
</comment>
<reference evidence="2 3" key="1">
    <citation type="submission" date="2021-03" db="EMBL/GenBank/DDBJ databases">
        <title>Sequencing the genomes of 1000 actinobacteria strains.</title>
        <authorList>
            <person name="Klenk H.-P."/>
        </authorList>
    </citation>
    <scope>NUCLEOTIDE SEQUENCE [LARGE SCALE GENOMIC DNA]</scope>
    <source>
        <strain evidence="2 3">DSM 45516</strain>
    </source>
</reference>
<dbReference type="Proteomes" id="UP001519325">
    <property type="component" value="Unassembled WGS sequence"/>
</dbReference>
<dbReference type="PANTHER" id="PTHR43689">
    <property type="entry name" value="HYDROLASE"/>
    <property type="match status" value="1"/>
</dbReference>
<evidence type="ECO:0000259" key="1">
    <source>
        <dbReference type="Pfam" id="PF12697"/>
    </source>
</evidence>
<keyword evidence="3" id="KW-1185">Reference proteome</keyword>
<sequence>MVDEVERDLDARGLDQVHIAGNSLGGWMAIELARRGRAVTVCALSPAGFWDATTASHSDATAKISRQLTLARLGRPFTPLAARSSLLRRIVLRDVATRGDRITPAVLVELTRDLLECTVTADLLSTDEQIALLDPLPCPITLAWSAHDRILPPAVNGTIAQRRLPAAKYVTLPGVGHVPMIDDPVLVAETILATTGRSDKAGQ</sequence>
<dbReference type="InterPro" id="IPR000073">
    <property type="entry name" value="AB_hydrolase_1"/>
</dbReference>
<dbReference type="SUPFAM" id="SSF53474">
    <property type="entry name" value="alpha/beta-Hydrolases"/>
    <property type="match status" value="1"/>
</dbReference>
<name>A0ABS4QIK3_9NOCA</name>